<dbReference type="AlphaFoldDB" id="A0A1N7PDX5"/>
<reference evidence="3 4" key="1">
    <citation type="submission" date="2017-01" db="EMBL/GenBank/DDBJ databases">
        <authorList>
            <person name="Mah S.A."/>
            <person name="Swanson W.J."/>
            <person name="Moy G.W."/>
            <person name="Vacquier V.D."/>
        </authorList>
    </citation>
    <scope>NUCLEOTIDE SEQUENCE [LARGE SCALE GENOMIC DNA]</scope>
    <source>
        <strain evidence="3 4">DSM 18014</strain>
    </source>
</reference>
<dbReference type="EMBL" id="FTOV01000006">
    <property type="protein sequence ID" value="SIT08801.1"/>
    <property type="molecule type" value="Genomic_DNA"/>
</dbReference>
<organism evidence="3 4">
    <name type="scientific">Chryseobacterium gambrini</name>
    <dbReference type="NCBI Taxonomy" id="373672"/>
    <lineage>
        <taxon>Bacteria</taxon>
        <taxon>Pseudomonadati</taxon>
        <taxon>Bacteroidota</taxon>
        <taxon>Flavobacteriia</taxon>
        <taxon>Flavobacteriales</taxon>
        <taxon>Weeksellaceae</taxon>
        <taxon>Chryseobacterium group</taxon>
        <taxon>Chryseobacterium</taxon>
    </lineage>
</organism>
<dbReference type="RefSeq" id="WP_076393500.1">
    <property type="nucleotide sequence ID" value="NZ_FTOV01000006.1"/>
</dbReference>
<dbReference type="SUPFAM" id="SSF51735">
    <property type="entry name" value="NAD(P)-binding Rossmann-fold domains"/>
    <property type="match status" value="1"/>
</dbReference>
<keyword evidence="1" id="KW-0560">Oxidoreductase</keyword>
<evidence type="ECO:0000313" key="4">
    <source>
        <dbReference type="Proteomes" id="UP000185781"/>
    </source>
</evidence>
<evidence type="ECO:0000259" key="2">
    <source>
        <dbReference type="Pfam" id="PF03807"/>
    </source>
</evidence>
<dbReference type="Proteomes" id="UP000185781">
    <property type="component" value="Unassembled WGS sequence"/>
</dbReference>
<accession>A0A1N7PDX5</accession>
<dbReference type="PANTHER" id="PTHR14239">
    <property type="entry name" value="DUDULIN-RELATED"/>
    <property type="match status" value="1"/>
</dbReference>
<dbReference type="GO" id="GO:0016491">
    <property type="term" value="F:oxidoreductase activity"/>
    <property type="evidence" value="ECO:0007669"/>
    <property type="project" value="UniProtKB-KW"/>
</dbReference>
<dbReference type="InterPro" id="IPR051267">
    <property type="entry name" value="STEAP_metalloreductase"/>
</dbReference>
<dbReference type="Pfam" id="PF03807">
    <property type="entry name" value="F420_oxidored"/>
    <property type="match status" value="1"/>
</dbReference>
<gene>
    <name evidence="3" type="ORF">SAMN05421785_106183</name>
</gene>
<dbReference type="InterPro" id="IPR036291">
    <property type="entry name" value="NAD(P)-bd_dom_sf"/>
</dbReference>
<evidence type="ECO:0000313" key="3">
    <source>
        <dbReference type="EMBL" id="SIT08801.1"/>
    </source>
</evidence>
<dbReference type="Gene3D" id="3.40.50.720">
    <property type="entry name" value="NAD(P)-binding Rossmann-like Domain"/>
    <property type="match status" value="1"/>
</dbReference>
<sequence>MNIAIIGSGNVGGALAQQWIKAGHNVLIGAQFPLSEKNISLATKIGEDRFAVIENAVKQCEVILVATPPTAIFEVIEQLGDVSGKVIIDATNAVMKSPEPYKTVYHALADKTNAEIVKCFNTTGFENMLDPIYNGEGIDMFMAGDSEKAKEIVKKLALDCGFASCIDFGKADKVELLEKFALSWINLAIMQGYGRDMAFKLIRR</sequence>
<dbReference type="OrthoDB" id="663900at2"/>
<protein>
    <recommendedName>
        <fullName evidence="2">Pyrroline-5-carboxylate reductase catalytic N-terminal domain-containing protein</fullName>
    </recommendedName>
</protein>
<proteinExistence type="predicted"/>
<evidence type="ECO:0000256" key="1">
    <source>
        <dbReference type="ARBA" id="ARBA00023002"/>
    </source>
</evidence>
<dbReference type="InterPro" id="IPR028939">
    <property type="entry name" value="P5C_Rdtase_cat_N"/>
</dbReference>
<feature type="domain" description="Pyrroline-5-carboxylate reductase catalytic N-terminal" evidence="2">
    <location>
        <begin position="3"/>
        <end position="92"/>
    </location>
</feature>
<dbReference type="STRING" id="373672.SAMN05421785_106183"/>
<name>A0A1N7PDX5_9FLAO</name>